<dbReference type="FunFam" id="3.40.50.720:FF:000084">
    <property type="entry name" value="Short-chain dehydrogenase reductase"/>
    <property type="match status" value="1"/>
</dbReference>
<comment type="similarity">
    <text evidence="1">Belongs to the short-chain dehydrogenases/reductases (SDR) family.</text>
</comment>
<dbReference type="SUPFAM" id="SSF51735">
    <property type="entry name" value="NAD(P)-binding Rossmann-fold domains"/>
    <property type="match status" value="1"/>
</dbReference>
<dbReference type="PANTHER" id="PTHR42760">
    <property type="entry name" value="SHORT-CHAIN DEHYDROGENASES/REDUCTASES FAMILY MEMBER"/>
    <property type="match status" value="1"/>
</dbReference>
<organism evidence="3">
    <name type="scientific">Microbacterium sp. A8/3-1</name>
    <dbReference type="NCBI Taxonomy" id="3160749"/>
    <lineage>
        <taxon>Bacteria</taxon>
        <taxon>Bacillati</taxon>
        <taxon>Actinomycetota</taxon>
        <taxon>Actinomycetes</taxon>
        <taxon>Micrococcales</taxon>
        <taxon>Microbacteriaceae</taxon>
        <taxon>Microbacterium</taxon>
    </lineage>
</organism>
<evidence type="ECO:0000313" key="3">
    <source>
        <dbReference type="EMBL" id="XBX80394.1"/>
    </source>
</evidence>
<gene>
    <name evidence="3" type="ORF">ABS642_09960</name>
</gene>
<dbReference type="GO" id="GO:0030497">
    <property type="term" value="P:fatty acid elongation"/>
    <property type="evidence" value="ECO:0007669"/>
    <property type="project" value="TreeGrafter"/>
</dbReference>
<name>A0AAU7W1E0_9MICO</name>
<protein>
    <submittedName>
        <fullName evidence="3">SDR family NAD(P)-dependent oxidoreductase</fullName>
    </submittedName>
</protein>
<keyword evidence="2" id="KW-0560">Oxidoreductase</keyword>
<evidence type="ECO:0000256" key="2">
    <source>
        <dbReference type="ARBA" id="ARBA00023002"/>
    </source>
</evidence>
<evidence type="ECO:0000256" key="1">
    <source>
        <dbReference type="ARBA" id="ARBA00006484"/>
    </source>
</evidence>
<reference evidence="3" key="1">
    <citation type="submission" date="2024-06" db="EMBL/GenBank/DDBJ databases">
        <title>Draft genome sequence of Microbacterium sp. strain A8/3-1, isolated from Oxytropis tragacanthoides Fisch. ex DC. Root nodules in the Altai region of Russia.</title>
        <authorList>
            <person name="Sazanova A."/>
            <person name="Guro P."/>
            <person name="Kuznetsova I."/>
            <person name="Belimov A."/>
            <person name="Safronova V."/>
        </authorList>
    </citation>
    <scope>NUCLEOTIDE SEQUENCE</scope>
    <source>
        <strain evidence="3">A8/3-1</strain>
    </source>
</reference>
<dbReference type="PRINTS" id="PR00081">
    <property type="entry name" value="GDHRDH"/>
</dbReference>
<dbReference type="PROSITE" id="PS00061">
    <property type="entry name" value="ADH_SHORT"/>
    <property type="match status" value="1"/>
</dbReference>
<dbReference type="AlphaFoldDB" id="A0AAU7W1E0"/>
<dbReference type="InterPro" id="IPR002347">
    <property type="entry name" value="SDR_fam"/>
</dbReference>
<dbReference type="InterPro" id="IPR036291">
    <property type="entry name" value="NAD(P)-bd_dom_sf"/>
</dbReference>
<dbReference type="PANTHER" id="PTHR42760:SF129">
    <property type="entry name" value="OXIDOREDUCTASE"/>
    <property type="match status" value="1"/>
</dbReference>
<dbReference type="RefSeq" id="WP_350353198.1">
    <property type="nucleotide sequence ID" value="NZ_CP158357.1"/>
</dbReference>
<dbReference type="Gene3D" id="3.40.50.720">
    <property type="entry name" value="NAD(P)-binding Rossmann-like Domain"/>
    <property type="match status" value="1"/>
</dbReference>
<dbReference type="Pfam" id="PF13561">
    <property type="entry name" value="adh_short_C2"/>
    <property type="match status" value="1"/>
</dbReference>
<dbReference type="EMBL" id="CP158357">
    <property type="protein sequence ID" value="XBX80394.1"/>
    <property type="molecule type" value="Genomic_DNA"/>
</dbReference>
<proteinExistence type="inferred from homology"/>
<dbReference type="InterPro" id="IPR020904">
    <property type="entry name" value="Sc_DH/Rdtase_CS"/>
</dbReference>
<accession>A0AAU7W1E0</accession>
<dbReference type="GO" id="GO:0016616">
    <property type="term" value="F:oxidoreductase activity, acting on the CH-OH group of donors, NAD or NADP as acceptor"/>
    <property type="evidence" value="ECO:0007669"/>
    <property type="project" value="TreeGrafter"/>
</dbReference>
<sequence length="260" mass="26019">MNDTLTGSGSPRLRGKTALITGAGAGIGRAVAERYAAEGARVIIADRDAEAAASVAAAIGAAARPEVIDISDEASVESGFAAAVAAGWSPDVVVANAGVQLFGQDARAGELDLDVWRRTIDINLTGTFLTVKHAVRAMLSSGGGSIILTGSPTGLNGEGQDFTAYSASKAGIHGLARTVAAAYAASGIRVNTVVPAYTETGLVSAISDDPDSRAAIIGRIPLGRAGSPKDIEGIMVFLASDDAAFATGSLFAVDGGMTSL</sequence>